<evidence type="ECO:0000256" key="5">
    <source>
        <dbReference type="ARBA" id="ARBA00022692"/>
    </source>
</evidence>
<dbReference type="GO" id="GO:0055085">
    <property type="term" value="P:transmembrane transport"/>
    <property type="evidence" value="ECO:0007669"/>
    <property type="project" value="TreeGrafter"/>
</dbReference>
<keyword evidence="6 8" id="KW-1133">Transmembrane helix</keyword>
<evidence type="ECO:0000256" key="2">
    <source>
        <dbReference type="ARBA" id="ARBA00009773"/>
    </source>
</evidence>
<dbReference type="PANTHER" id="PTHR21716:SF53">
    <property type="entry name" value="PERMEASE PERM-RELATED"/>
    <property type="match status" value="1"/>
</dbReference>
<reference evidence="9" key="1">
    <citation type="submission" date="2018-06" db="EMBL/GenBank/DDBJ databases">
        <authorList>
            <person name="Zhirakovskaya E."/>
        </authorList>
    </citation>
    <scope>NUCLEOTIDE SEQUENCE</scope>
</reference>
<evidence type="ECO:0000256" key="8">
    <source>
        <dbReference type="SAM" id="Phobius"/>
    </source>
</evidence>
<comment type="similarity">
    <text evidence="2">Belongs to the autoinducer-2 exporter (AI-2E) (TC 2.A.86) family.</text>
</comment>
<feature type="transmembrane region" description="Helical" evidence="8">
    <location>
        <begin position="268"/>
        <end position="293"/>
    </location>
</feature>
<evidence type="ECO:0000256" key="6">
    <source>
        <dbReference type="ARBA" id="ARBA00022989"/>
    </source>
</evidence>
<feature type="transmembrane region" description="Helical" evidence="8">
    <location>
        <begin position="68"/>
        <end position="91"/>
    </location>
</feature>
<evidence type="ECO:0000256" key="3">
    <source>
        <dbReference type="ARBA" id="ARBA00022448"/>
    </source>
</evidence>
<feature type="transmembrane region" description="Helical" evidence="8">
    <location>
        <begin position="244"/>
        <end position="262"/>
    </location>
</feature>
<feature type="transmembrane region" description="Helical" evidence="8">
    <location>
        <begin position="15"/>
        <end position="34"/>
    </location>
</feature>
<evidence type="ECO:0000256" key="7">
    <source>
        <dbReference type="ARBA" id="ARBA00023136"/>
    </source>
</evidence>
<comment type="subcellular location">
    <subcellularLocation>
        <location evidence="1">Cell membrane</location>
        <topology evidence="1">Multi-pass membrane protein</topology>
    </subcellularLocation>
</comment>
<keyword evidence="4" id="KW-1003">Cell membrane</keyword>
<feature type="non-terminal residue" evidence="9">
    <location>
        <position position="310"/>
    </location>
</feature>
<keyword evidence="5 8" id="KW-0812">Transmembrane</keyword>
<protein>
    <recommendedName>
        <fullName evidence="10">AI-2E family transporter</fullName>
    </recommendedName>
</protein>
<dbReference type="PANTHER" id="PTHR21716">
    <property type="entry name" value="TRANSMEMBRANE PROTEIN"/>
    <property type="match status" value="1"/>
</dbReference>
<evidence type="ECO:0000256" key="4">
    <source>
        <dbReference type="ARBA" id="ARBA00022475"/>
    </source>
</evidence>
<evidence type="ECO:0000256" key="1">
    <source>
        <dbReference type="ARBA" id="ARBA00004651"/>
    </source>
</evidence>
<accession>A0A3B0SD25</accession>
<dbReference type="InterPro" id="IPR002549">
    <property type="entry name" value="AI-2E-like"/>
</dbReference>
<dbReference type="AlphaFoldDB" id="A0A3B0SD25"/>
<evidence type="ECO:0008006" key="10">
    <source>
        <dbReference type="Google" id="ProtNLM"/>
    </source>
</evidence>
<feature type="transmembrane region" description="Helical" evidence="8">
    <location>
        <begin position="218"/>
        <end position="237"/>
    </location>
</feature>
<feature type="transmembrane region" description="Helical" evidence="8">
    <location>
        <begin position="41"/>
        <end position="62"/>
    </location>
</feature>
<name>A0A3B0SD25_9ZZZZ</name>
<gene>
    <name evidence="9" type="ORF">MNBD_ACTINO01-1316</name>
</gene>
<keyword evidence="3" id="KW-0813">Transport</keyword>
<sequence>MEDNDLSSVFRRVGIFSWSVIGVLILVAGAFFALVEARVILAPLLLGVVIIYMLNPLVSWLHRRGTPRIIGTFLGFLVFFSALALLAVIVIPDVVRQAQSFVETFPQLYDNSVVQIHDFFDSVGFKNVTVWNYDEIVTYVNDPQNRNALISFALDQLGSVTAGIFEFILVFLLGPVLAFYLLIDLPSVQERMVSIFPDRRRAEAAHVGRQLNTALGGFLRGQLVVALIVGLMLSLGYRVIGLEFWLLIGLIGGLLNIVPFLGPWIGGILGVLVAISTGDVPTAVWAVVVAVAVQQIDNNFVSPTVLRATV</sequence>
<dbReference type="Pfam" id="PF01594">
    <property type="entry name" value="AI-2E_transport"/>
    <property type="match status" value="1"/>
</dbReference>
<dbReference type="EMBL" id="UOEI01000284">
    <property type="protein sequence ID" value="VAW00492.1"/>
    <property type="molecule type" value="Genomic_DNA"/>
</dbReference>
<keyword evidence="7 8" id="KW-0472">Membrane</keyword>
<feature type="transmembrane region" description="Helical" evidence="8">
    <location>
        <begin position="164"/>
        <end position="183"/>
    </location>
</feature>
<evidence type="ECO:0000313" key="9">
    <source>
        <dbReference type="EMBL" id="VAW00492.1"/>
    </source>
</evidence>
<organism evidence="9">
    <name type="scientific">hydrothermal vent metagenome</name>
    <dbReference type="NCBI Taxonomy" id="652676"/>
    <lineage>
        <taxon>unclassified sequences</taxon>
        <taxon>metagenomes</taxon>
        <taxon>ecological metagenomes</taxon>
    </lineage>
</organism>
<proteinExistence type="inferred from homology"/>
<dbReference type="GO" id="GO:0005886">
    <property type="term" value="C:plasma membrane"/>
    <property type="evidence" value="ECO:0007669"/>
    <property type="project" value="UniProtKB-SubCell"/>
</dbReference>